<reference evidence="2 3" key="1">
    <citation type="journal article" date="2019" name="Sci. Transl. Med.">
        <title>Quorum sensing between bacterial species on the skin protects against epidermal injury in atopic dermatitis.</title>
        <authorList>
            <person name="Williams M.R."/>
        </authorList>
    </citation>
    <scope>NUCLEOTIDE SEQUENCE [LARGE SCALE GENOMIC DNA]</scope>
    <source>
        <strain evidence="2 3">H8</strain>
    </source>
</reference>
<feature type="transmembrane region" description="Helical" evidence="1">
    <location>
        <begin position="21"/>
        <end position="43"/>
    </location>
</feature>
<keyword evidence="1" id="KW-0812">Transmembrane</keyword>
<comment type="caution">
    <text evidence="2">The sequence shown here is derived from an EMBL/GenBank/DDBJ whole genome shotgun (WGS) entry which is preliminary data.</text>
</comment>
<organism evidence="2 3">
    <name type="scientific">Staphylococcus capitis</name>
    <dbReference type="NCBI Taxonomy" id="29388"/>
    <lineage>
        <taxon>Bacteria</taxon>
        <taxon>Bacillati</taxon>
        <taxon>Bacillota</taxon>
        <taxon>Bacilli</taxon>
        <taxon>Bacillales</taxon>
        <taxon>Staphylococcaceae</taxon>
        <taxon>Staphylococcus</taxon>
    </lineage>
</organism>
<keyword evidence="1" id="KW-0472">Membrane</keyword>
<gene>
    <name evidence="2" type="ORF">EQ811_15255</name>
</gene>
<sequence>GIMVGAIKGISSEQGNKVATFALRLLLGATLASIVSASLIGLVL</sequence>
<feature type="non-terminal residue" evidence="2">
    <location>
        <position position="1"/>
    </location>
</feature>
<evidence type="ECO:0000313" key="3">
    <source>
        <dbReference type="Proteomes" id="UP000291949"/>
    </source>
</evidence>
<dbReference type="AlphaFoldDB" id="A0A7Z7YSG1"/>
<accession>A0A7Z7YSG1</accession>
<evidence type="ECO:0000313" key="2">
    <source>
        <dbReference type="EMBL" id="TBW68632.1"/>
    </source>
</evidence>
<dbReference type="Proteomes" id="UP000291949">
    <property type="component" value="Unassembled WGS sequence"/>
</dbReference>
<evidence type="ECO:0000256" key="1">
    <source>
        <dbReference type="SAM" id="Phobius"/>
    </source>
</evidence>
<name>A0A7Z7YSG1_STACP</name>
<keyword evidence="1" id="KW-1133">Transmembrane helix</keyword>
<proteinExistence type="predicted"/>
<protein>
    <submittedName>
        <fullName evidence="2">NupC/NupG family nucleoside CNT transporter</fullName>
    </submittedName>
</protein>
<dbReference type="EMBL" id="SCHC01000511">
    <property type="protein sequence ID" value="TBW68632.1"/>
    <property type="molecule type" value="Genomic_DNA"/>
</dbReference>